<dbReference type="EMBL" id="AQQW01000011">
    <property type="protein sequence ID" value="ETW11545.1"/>
    <property type="molecule type" value="Genomic_DNA"/>
</dbReference>
<dbReference type="STRING" id="1379903.ATO8_16560"/>
<dbReference type="PANTHER" id="PTHR12993">
    <property type="entry name" value="N-ACETYLGLUCOSAMINYL-PHOSPHATIDYLINOSITOL DE-N-ACETYLASE-RELATED"/>
    <property type="match status" value="1"/>
</dbReference>
<dbReference type="Pfam" id="PF02585">
    <property type="entry name" value="PIG-L"/>
    <property type="match status" value="1"/>
</dbReference>
<dbReference type="Proteomes" id="UP000019063">
    <property type="component" value="Unassembled WGS sequence"/>
</dbReference>
<comment type="caution">
    <text evidence="1">The sequence shown here is derived from an EMBL/GenBank/DDBJ whole genome shotgun (WGS) entry which is preliminary data.</text>
</comment>
<dbReference type="PATRIC" id="fig|1317118.6.peg.3407"/>
<dbReference type="RefSeq" id="WP_051487843.1">
    <property type="nucleotide sequence ID" value="NZ_AQQW01000011.1"/>
</dbReference>
<dbReference type="Gene3D" id="3.40.50.10320">
    <property type="entry name" value="LmbE-like"/>
    <property type="match status" value="1"/>
</dbReference>
<accession>W4HHS8</accession>
<dbReference type="SUPFAM" id="SSF102588">
    <property type="entry name" value="LmbE-like"/>
    <property type="match status" value="1"/>
</dbReference>
<keyword evidence="2" id="KW-1185">Reference proteome</keyword>
<proteinExistence type="predicted"/>
<dbReference type="GO" id="GO:0016811">
    <property type="term" value="F:hydrolase activity, acting on carbon-nitrogen (but not peptide) bonds, in linear amides"/>
    <property type="evidence" value="ECO:0007669"/>
    <property type="project" value="TreeGrafter"/>
</dbReference>
<dbReference type="eggNOG" id="COG2120">
    <property type="taxonomic scope" value="Bacteria"/>
</dbReference>
<evidence type="ECO:0000313" key="1">
    <source>
        <dbReference type="EMBL" id="ETW11545.1"/>
    </source>
</evidence>
<dbReference type="PANTHER" id="PTHR12993:SF29">
    <property type="entry name" value="BLR3841 PROTEIN"/>
    <property type="match status" value="1"/>
</dbReference>
<dbReference type="InterPro" id="IPR024078">
    <property type="entry name" value="LmbE-like_dom_sf"/>
</dbReference>
<dbReference type="InterPro" id="IPR003737">
    <property type="entry name" value="GlcNAc_PI_deacetylase-related"/>
</dbReference>
<organism evidence="1 2">
    <name type="scientific">Roseivivax marinus</name>
    <dbReference type="NCBI Taxonomy" id="1379903"/>
    <lineage>
        <taxon>Bacteria</taxon>
        <taxon>Pseudomonadati</taxon>
        <taxon>Pseudomonadota</taxon>
        <taxon>Alphaproteobacteria</taxon>
        <taxon>Rhodobacterales</taxon>
        <taxon>Roseobacteraceae</taxon>
        <taxon>Roseivivax</taxon>
    </lineage>
</organism>
<name>W4HHS8_9RHOB</name>
<protein>
    <submittedName>
        <fullName evidence="1">LmbE-like protein</fullName>
    </submittedName>
</protein>
<dbReference type="AlphaFoldDB" id="W4HHS8"/>
<sequence length="236" mass="25523">MTPLLTSAAARAHVTSADLLAGHDTLVVVAPHPDDETLGCGALLHEADAAGMQCRVICMTDGSASHPESRRWPRERLADLRRAELESALSLLASHAELHWLGYPDCGLPTPNEDPSCSRALEALVPEGALVLSAWSGDPHIDHQMTADLVSSALHHRRGVRRLAYPIWGRFERGPAPAGMTVVGSAPEVREIKRRALGQHASQMTRLIDDDPGGFVMSDDVQAHFVDHPEIFHAEA</sequence>
<reference evidence="1 2" key="1">
    <citation type="journal article" date="2014" name="Antonie Van Leeuwenhoek">
        <title>Roseivivax atlanticus sp. nov., isolated from surface seawater of the Atlantic Ocean.</title>
        <authorList>
            <person name="Li G."/>
            <person name="Lai Q."/>
            <person name="Liu X."/>
            <person name="Sun F."/>
            <person name="Shao Z."/>
        </authorList>
    </citation>
    <scope>NUCLEOTIDE SEQUENCE [LARGE SCALE GENOMIC DNA]</scope>
    <source>
        <strain evidence="1 2">22II-s10s</strain>
    </source>
</reference>
<evidence type="ECO:0000313" key="2">
    <source>
        <dbReference type="Proteomes" id="UP000019063"/>
    </source>
</evidence>
<gene>
    <name evidence="1" type="ORF">ATO8_16560</name>
</gene>